<protein>
    <submittedName>
        <fullName evidence="5">Urea amidolyase</fullName>
    </submittedName>
</protein>
<dbReference type="Gene3D" id="2.40.100.10">
    <property type="entry name" value="Cyclophilin-like"/>
    <property type="match status" value="1"/>
</dbReference>
<dbReference type="InterPro" id="IPR029000">
    <property type="entry name" value="Cyclophilin-like_dom_sf"/>
</dbReference>
<reference evidence="5 6" key="1">
    <citation type="journal article" date="2011" name="Syst. Appl. Microbiol.">
        <title>Defluviimonas denitrificans gen. nov., sp. nov., and Pararhodobacter aggregans gen. nov., sp. nov., non-phototrophic Rhodobacteraceae from the biofilter of a marine aquaculture.</title>
        <authorList>
            <person name="Foesel B.U."/>
            <person name="Drake H.L."/>
            <person name="Schramm A."/>
        </authorList>
    </citation>
    <scope>NUCLEOTIDE SEQUENCE [LARGE SCALE GENOMIC DNA]</scope>
    <source>
        <strain evidence="5 6">D1-19</strain>
    </source>
</reference>
<dbReference type="EMBL" id="QDDR01000011">
    <property type="protein sequence ID" value="PVE45945.1"/>
    <property type="molecule type" value="Genomic_DNA"/>
</dbReference>
<organism evidence="5 6">
    <name type="scientific">Pararhodobacter aggregans</name>
    <dbReference type="NCBI Taxonomy" id="404875"/>
    <lineage>
        <taxon>Bacteria</taxon>
        <taxon>Pseudomonadati</taxon>
        <taxon>Pseudomonadota</taxon>
        <taxon>Alphaproteobacteria</taxon>
        <taxon>Rhodobacterales</taxon>
        <taxon>Paracoccaceae</taxon>
        <taxon>Pararhodobacter</taxon>
    </lineage>
</organism>
<dbReference type="RefSeq" id="WP_107754647.1">
    <property type="nucleotide sequence ID" value="NZ_QBKF01000015.1"/>
</dbReference>
<dbReference type="Pfam" id="PF02626">
    <property type="entry name" value="CT_A_B"/>
    <property type="match status" value="1"/>
</dbReference>
<evidence type="ECO:0000313" key="5">
    <source>
        <dbReference type="EMBL" id="PVE45945.1"/>
    </source>
</evidence>
<evidence type="ECO:0000313" key="6">
    <source>
        <dbReference type="Proteomes" id="UP000244810"/>
    </source>
</evidence>
<evidence type="ECO:0000256" key="3">
    <source>
        <dbReference type="ARBA" id="ARBA00022840"/>
    </source>
</evidence>
<comment type="caution">
    <text evidence="5">The sequence shown here is derived from an EMBL/GenBank/DDBJ whole genome shotgun (WGS) entry which is preliminary data.</text>
</comment>
<dbReference type="SMART" id="SM00797">
    <property type="entry name" value="AHS2"/>
    <property type="match status" value="1"/>
</dbReference>
<dbReference type="SUPFAM" id="SSF50891">
    <property type="entry name" value="Cyclophilin-like"/>
    <property type="match status" value="1"/>
</dbReference>
<evidence type="ECO:0000256" key="2">
    <source>
        <dbReference type="ARBA" id="ARBA00022801"/>
    </source>
</evidence>
<dbReference type="NCBIfam" id="TIGR00724">
    <property type="entry name" value="urea_amlyse_rel"/>
    <property type="match status" value="1"/>
</dbReference>
<dbReference type="GO" id="GO:0005524">
    <property type="term" value="F:ATP binding"/>
    <property type="evidence" value="ECO:0007669"/>
    <property type="project" value="UniProtKB-KW"/>
</dbReference>
<name>A0A2T7UML5_9RHOB</name>
<accession>A0A2T7UML5</accession>
<evidence type="ECO:0000259" key="4">
    <source>
        <dbReference type="SMART" id="SM00797"/>
    </source>
</evidence>
<sequence length="343" mass="35411">MSANDTPGLRLVEAGLGTSLQDLGRRHFQRFGISESGALDAPALRLANALLGNEPGTAALEITLSGPVIDIEAERVRLALVGADFPVTLNGQALRCGRSFEAQRGDRLVIGLARQGARAYLAVAGGFAAAPTLGSLSTHSRSRLGGLDGGYLKAGDRLALTPGAAGEGPQLALPALPAPEAAKLRVVLGPQDDFFTDQGIETFLSARYQVSPRADRMGYQVEGPAIAHAKGFNIVSDGIVNGSIQVPGNGQPIVLLADRQTTGGYPKIATVIEADLPILAQLRPGESLGFTAVTADEAEEIVLEARAAQAAREAALVEVGAARRPPAIRALLSADLTAGLARV</sequence>
<gene>
    <name evidence="5" type="ORF">DDE23_19210</name>
</gene>
<dbReference type="InterPro" id="IPR052708">
    <property type="entry name" value="PxpC"/>
</dbReference>
<dbReference type="GO" id="GO:0016829">
    <property type="term" value="F:lyase activity"/>
    <property type="evidence" value="ECO:0007669"/>
    <property type="project" value="UniProtKB-KW"/>
</dbReference>
<keyword evidence="5" id="KW-0456">Lyase</keyword>
<dbReference type="InterPro" id="IPR003778">
    <property type="entry name" value="CT_A_B"/>
</dbReference>
<dbReference type="Proteomes" id="UP000244810">
    <property type="component" value="Unassembled WGS sequence"/>
</dbReference>
<dbReference type="OrthoDB" id="9768696at2"/>
<keyword evidence="2" id="KW-0378">Hydrolase</keyword>
<dbReference type="PANTHER" id="PTHR43309:SF5">
    <property type="entry name" value="5-OXOPROLINASE SUBUNIT C"/>
    <property type="match status" value="1"/>
</dbReference>
<evidence type="ECO:0000256" key="1">
    <source>
        <dbReference type="ARBA" id="ARBA00022741"/>
    </source>
</evidence>
<dbReference type="GO" id="GO:0016787">
    <property type="term" value="F:hydrolase activity"/>
    <property type="evidence" value="ECO:0007669"/>
    <property type="project" value="UniProtKB-KW"/>
</dbReference>
<dbReference type="AlphaFoldDB" id="A0A2T7UML5"/>
<dbReference type="PANTHER" id="PTHR43309">
    <property type="entry name" value="5-OXOPROLINASE SUBUNIT C"/>
    <property type="match status" value="1"/>
</dbReference>
<keyword evidence="1" id="KW-0547">Nucleotide-binding</keyword>
<keyword evidence="3" id="KW-0067">ATP-binding</keyword>
<proteinExistence type="predicted"/>
<keyword evidence="6" id="KW-1185">Reference proteome</keyword>
<feature type="domain" description="Carboxyltransferase" evidence="4">
    <location>
        <begin position="30"/>
        <end position="308"/>
    </location>
</feature>